<feature type="region of interest" description="Disordered" evidence="8">
    <location>
        <begin position="71"/>
        <end position="211"/>
    </location>
</feature>
<reference evidence="9 10" key="1">
    <citation type="submission" date="2018-04" db="EMBL/GenBank/DDBJ databases">
        <authorList>
            <person name="Zhang X."/>
            <person name="Yuan J."/>
            <person name="Li F."/>
            <person name="Xiang J."/>
        </authorList>
    </citation>
    <scope>NUCLEOTIDE SEQUENCE [LARGE SCALE GENOMIC DNA]</scope>
    <source>
        <tissue evidence="9">Muscle</tissue>
    </source>
</reference>
<organism evidence="9 10">
    <name type="scientific">Penaeus vannamei</name>
    <name type="common">Whiteleg shrimp</name>
    <name type="synonym">Litopenaeus vannamei</name>
    <dbReference type="NCBI Taxonomy" id="6689"/>
    <lineage>
        <taxon>Eukaryota</taxon>
        <taxon>Metazoa</taxon>
        <taxon>Ecdysozoa</taxon>
        <taxon>Arthropoda</taxon>
        <taxon>Crustacea</taxon>
        <taxon>Multicrustacea</taxon>
        <taxon>Malacostraca</taxon>
        <taxon>Eumalacostraca</taxon>
        <taxon>Eucarida</taxon>
        <taxon>Decapoda</taxon>
        <taxon>Dendrobranchiata</taxon>
        <taxon>Penaeoidea</taxon>
        <taxon>Penaeidae</taxon>
        <taxon>Penaeus</taxon>
    </lineage>
</organism>
<keyword evidence="3 7" id="KW-0698">rRNA processing</keyword>
<keyword evidence="4 7" id="KW-0539">Nucleus</keyword>
<dbReference type="OrthoDB" id="445326at2759"/>
<comment type="subcellular location">
    <subcellularLocation>
        <location evidence="1 7">Nucleus</location>
        <location evidence="1 7">Nucleolus</location>
    </subcellularLocation>
</comment>
<dbReference type="GO" id="GO:0006364">
    <property type="term" value="P:rRNA processing"/>
    <property type="evidence" value="ECO:0007669"/>
    <property type="project" value="UniProtKB-KW"/>
</dbReference>
<comment type="function">
    <text evidence="7">Involved in nucleolar processing of pre-18S ribosomal RNA.</text>
</comment>
<feature type="region of interest" description="Disordered" evidence="8">
    <location>
        <begin position="406"/>
        <end position="441"/>
    </location>
</feature>
<feature type="compositionally biased region" description="Acidic residues" evidence="8">
    <location>
        <begin position="124"/>
        <end position="139"/>
    </location>
</feature>
<evidence type="ECO:0000313" key="10">
    <source>
        <dbReference type="Proteomes" id="UP000283509"/>
    </source>
</evidence>
<evidence type="ECO:0000256" key="8">
    <source>
        <dbReference type="SAM" id="MobiDB-lite"/>
    </source>
</evidence>
<evidence type="ECO:0000256" key="6">
    <source>
        <dbReference type="ARBA" id="ARBA00029455"/>
    </source>
</evidence>
<name>A0A3R7NKQ5_PENVA</name>
<accession>A0A3R7NKQ5</accession>
<evidence type="ECO:0000256" key="3">
    <source>
        <dbReference type="ARBA" id="ARBA00022552"/>
    </source>
</evidence>
<feature type="compositionally biased region" description="Basic residues" evidence="8">
    <location>
        <begin position="426"/>
        <end position="437"/>
    </location>
</feature>
<keyword evidence="10" id="KW-1185">Reference proteome</keyword>
<dbReference type="PIRSF" id="PIRSF017300">
    <property type="entry name" value="snoRNP_Mpp10"/>
    <property type="match status" value="1"/>
</dbReference>
<keyword evidence="5 7" id="KW-0687">Ribonucleoprotein</keyword>
<keyword evidence="2 7" id="KW-0690">Ribosome biogenesis</keyword>
<dbReference type="PANTHER" id="PTHR17039">
    <property type="entry name" value="U3 SMALL NUCLEOLAR RIBONUCLEOPROTEIN PROTEIN MPP10"/>
    <property type="match status" value="1"/>
</dbReference>
<feature type="compositionally biased region" description="Acidic residues" evidence="8">
    <location>
        <begin position="75"/>
        <end position="88"/>
    </location>
</feature>
<proteinExistence type="inferred from homology"/>
<dbReference type="InterPro" id="IPR012173">
    <property type="entry name" value="Mpp10"/>
</dbReference>
<feature type="compositionally biased region" description="Basic and acidic residues" evidence="8">
    <location>
        <begin position="413"/>
        <end position="425"/>
    </location>
</feature>
<dbReference type="EMBL" id="QCYY01004495">
    <property type="protein sequence ID" value="ROT60898.1"/>
    <property type="molecule type" value="Genomic_DNA"/>
</dbReference>
<feature type="compositionally biased region" description="Acidic residues" evidence="8">
    <location>
        <begin position="160"/>
        <end position="174"/>
    </location>
</feature>
<evidence type="ECO:0000256" key="7">
    <source>
        <dbReference type="PIRNR" id="PIRNR017300"/>
    </source>
</evidence>
<dbReference type="AlphaFoldDB" id="A0A3R7NKQ5"/>
<sequence length="577" mass="65532">MKNEEKCHDLPKCKEAVPELYIDDLDDEQIWQLVELQSKGLLASPDSLEGLDDSNLCFMVAKLSSLAKYDKLGVEDDEGKNEDFDGGGDEGSSGLGDEESSGLESEWIADNDILGQNYDRKDDDVDYMQDMSDGEEEDEVMYKDFFDEAPEGENTNINRDEEEEEYEEEYEENDAESKGRGYSERADNEGDSSTMPLLGQKQLETKSSYEKEREKEMRMINTLEEDVITEKPWHLRGEISATNRPENSALEEQMDYNIGVRQKPVITEDITTLLERVILGRIRSKAFDDVERKVKVAADPFEFKKKLLLDQEKSKQSLAEIYEQEYLKQNEASSKKDEEETAEHKEIRERMDSLFSQLDMLANFHYIPKQVQPEVKIKSNLPAISIEEATPLAMSDASTLAPQEIMAPIQGELKGKDERTSTDKKRERRKKKQHQKGRAIVQEKKLKEKLKKAGPDGKLNASSMLKVVEKAVKAGHVKMLDGQQNKTMKTSQAFFKQLQDNVSGALLSLPIQPSSPRPVPTELIVHLIIYHSDSRDHTVEYHTTSRPPAMLAPLLPLALAFYSHSFILSQLPNPSSP</sequence>
<dbReference type="Pfam" id="PF04006">
    <property type="entry name" value="Mpp10"/>
    <property type="match status" value="1"/>
</dbReference>
<feature type="compositionally biased region" description="Basic and acidic residues" evidence="8">
    <location>
        <begin position="175"/>
        <end position="188"/>
    </location>
</feature>
<dbReference type="GO" id="GO:0032040">
    <property type="term" value="C:small-subunit processome"/>
    <property type="evidence" value="ECO:0007669"/>
    <property type="project" value="TreeGrafter"/>
</dbReference>
<reference evidence="9 10" key="2">
    <citation type="submission" date="2019-01" db="EMBL/GenBank/DDBJ databases">
        <title>The decoding of complex shrimp genome reveals the adaptation for benthos swimmer, frequently molting mechanism and breeding impact on genome.</title>
        <authorList>
            <person name="Sun Y."/>
            <person name="Gao Y."/>
            <person name="Yu Y."/>
        </authorList>
    </citation>
    <scope>NUCLEOTIDE SEQUENCE [LARGE SCALE GENOMIC DNA]</scope>
    <source>
        <tissue evidence="9">Muscle</tissue>
    </source>
</reference>
<evidence type="ECO:0000256" key="5">
    <source>
        <dbReference type="ARBA" id="ARBA00023274"/>
    </source>
</evidence>
<dbReference type="STRING" id="6689.A0A3R7NKQ5"/>
<evidence type="ECO:0000256" key="2">
    <source>
        <dbReference type="ARBA" id="ARBA00022517"/>
    </source>
</evidence>
<evidence type="ECO:0000256" key="4">
    <source>
        <dbReference type="ARBA" id="ARBA00023242"/>
    </source>
</evidence>
<comment type="caution">
    <text evidence="9">The sequence shown here is derived from an EMBL/GenBank/DDBJ whole genome shotgun (WGS) entry which is preliminary data.</text>
</comment>
<evidence type="ECO:0000256" key="1">
    <source>
        <dbReference type="ARBA" id="ARBA00004604"/>
    </source>
</evidence>
<protein>
    <recommendedName>
        <fullName evidence="7">U3 small nucleolar ribonucleoprotein protein MPP10</fullName>
    </recommendedName>
</protein>
<dbReference type="Proteomes" id="UP000283509">
    <property type="component" value="Unassembled WGS sequence"/>
</dbReference>
<dbReference type="GO" id="GO:0005732">
    <property type="term" value="C:sno(s)RNA-containing ribonucleoprotein complex"/>
    <property type="evidence" value="ECO:0007669"/>
    <property type="project" value="UniProtKB-UniRule"/>
</dbReference>
<gene>
    <name evidence="9" type="ORF">C7M84_021442</name>
</gene>
<dbReference type="PANTHER" id="PTHR17039:SF0">
    <property type="entry name" value="U3 SMALL NUCLEOLAR RIBONUCLEOPROTEIN PROTEIN MPP10"/>
    <property type="match status" value="1"/>
</dbReference>
<evidence type="ECO:0000313" key="9">
    <source>
        <dbReference type="EMBL" id="ROT60898.1"/>
    </source>
</evidence>
<dbReference type="GO" id="GO:0034457">
    <property type="term" value="C:Mpp10 complex"/>
    <property type="evidence" value="ECO:0007669"/>
    <property type="project" value="UniProtKB-UniRule"/>
</dbReference>
<comment type="similarity">
    <text evidence="6 7">Belongs to the MPP10 family.</text>
</comment>